<evidence type="ECO:0000313" key="3">
    <source>
        <dbReference type="EMBL" id="GAI91873.1"/>
    </source>
</evidence>
<dbReference type="NCBIfam" id="TIGR00641">
    <property type="entry name" value="acid_CoA_mut_N"/>
    <property type="match status" value="1"/>
</dbReference>
<dbReference type="AlphaFoldDB" id="X1SFX4"/>
<dbReference type="Pfam" id="PF01642">
    <property type="entry name" value="MM_CoA_mutase"/>
    <property type="match status" value="1"/>
</dbReference>
<dbReference type="InterPro" id="IPR016176">
    <property type="entry name" value="Cbl-dep_enz_cat"/>
</dbReference>
<accession>X1SFX4</accession>
<keyword evidence="1" id="KW-0413">Isomerase</keyword>
<feature type="domain" description="Methylmalonyl-CoA mutase alpha/beta chain catalytic" evidence="2">
    <location>
        <begin position="23"/>
        <end position="263"/>
    </location>
</feature>
<proteinExistence type="predicted"/>
<evidence type="ECO:0000259" key="2">
    <source>
        <dbReference type="Pfam" id="PF01642"/>
    </source>
</evidence>
<evidence type="ECO:0000256" key="1">
    <source>
        <dbReference type="ARBA" id="ARBA00023235"/>
    </source>
</evidence>
<name>X1SFX4_9ZZZZ</name>
<dbReference type="PANTHER" id="PTHR48101:SF1">
    <property type="entry name" value="METHYLMALONYL-COA MUTASE, LARGE SUBUNIT"/>
    <property type="match status" value="1"/>
</dbReference>
<dbReference type="PANTHER" id="PTHR48101">
    <property type="entry name" value="METHYLMALONYL-COA MUTASE, MITOCHONDRIAL-RELATED"/>
    <property type="match status" value="1"/>
</dbReference>
<dbReference type="GO" id="GO:0004494">
    <property type="term" value="F:methylmalonyl-CoA mutase activity"/>
    <property type="evidence" value="ECO:0007669"/>
    <property type="project" value="InterPro"/>
</dbReference>
<feature type="non-terminal residue" evidence="3">
    <location>
        <position position="263"/>
    </location>
</feature>
<protein>
    <recommendedName>
        <fullName evidence="2">Methylmalonyl-CoA mutase alpha/beta chain catalytic domain-containing protein</fullName>
    </recommendedName>
</protein>
<comment type="caution">
    <text evidence="3">The sequence shown here is derived from an EMBL/GenBank/DDBJ whole genome shotgun (WGS) entry which is preliminary data.</text>
</comment>
<dbReference type="GO" id="GO:0031419">
    <property type="term" value="F:cobalamin binding"/>
    <property type="evidence" value="ECO:0007669"/>
    <property type="project" value="InterPro"/>
</dbReference>
<sequence>MGENDRDEATKELRERKEEFRTTVDGFVVNRVYTPADLAGFNQEDIGLPGEYPFTRHIMPSGYRSRLWTMRQYAGFGTVEETNERYKYLYEQGQTGFSVAFHLPTQEGYDSDHPLATGEVGKCGVAVDSLEDMEKLWLGIPLAEVSTSMTINATAPIMLALYIAAAEKQGADVSQLRGTVQNDILKEYIARNTYIFGPTPSMRLVTDICTYCAQNMPNWNSISISGYHMREAGATAAQEAGFTIANGIAYVQAMLDRGMGVDS</sequence>
<dbReference type="EMBL" id="BARW01019142">
    <property type="protein sequence ID" value="GAI91873.1"/>
    <property type="molecule type" value="Genomic_DNA"/>
</dbReference>
<dbReference type="Gene3D" id="3.20.20.240">
    <property type="entry name" value="Methylmalonyl-CoA mutase"/>
    <property type="match status" value="1"/>
</dbReference>
<dbReference type="SUPFAM" id="SSF51703">
    <property type="entry name" value="Cobalamin (vitamin B12)-dependent enzymes"/>
    <property type="match status" value="1"/>
</dbReference>
<gene>
    <name evidence="3" type="ORF">S12H4_32621</name>
</gene>
<organism evidence="3">
    <name type="scientific">marine sediment metagenome</name>
    <dbReference type="NCBI Taxonomy" id="412755"/>
    <lineage>
        <taxon>unclassified sequences</taxon>
        <taxon>metagenomes</taxon>
        <taxon>ecological metagenomes</taxon>
    </lineage>
</organism>
<reference evidence="3" key="1">
    <citation type="journal article" date="2014" name="Front. Microbiol.">
        <title>High frequency of phylogenetically diverse reductive dehalogenase-homologous genes in deep subseafloor sedimentary metagenomes.</title>
        <authorList>
            <person name="Kawai M."/>
            <person name="Futagami T."/>
            <person name="Toyoda A."/>
            <person name="Takaki Y."/>
            <person name="Nishi S."/>
            <person name="Hori S."/>
            <person name="Arai W."/>
            <person name="Tsubouchi T."/>
            <person name="Morono Y."/>
            <person name="Uchiyama I."/>
            <person name="Ito T."/>
            <person name="Fujiyama A."/>
            <person name="Inagaki F."/>
            <person name="Takami H."/>
        </authorList>
    </citation>
    <scope>NUCLEOTIDE SEQUENCE</scope>
    <source>
        <strain evidence="3">Expedition CK06-06</strain>
    </source>
</reference>
<dbReference type="InterPro" id="IPR006099">
    <property type="entry name" value="MeMalonylCoA_mutase_a/b_cat"/>
</dbReference>
<dbReference type="InterPro" id="IPR006098">
    <property type="entry name" value="MMCoA_mutase_a_cat"/>
</dbReference>